<evidence type="ECO:0000313" key="4">
    <source>
        <dbReference type="Proteomes" id="UP000264208"/>
    </source>
</evidence>
<accession>A0A2Z5PIX1</accession>
<proteinExistence type="predicted"/>
<keyword evidence="1" id="KW-0472">Membrane</keyword>
<dbReference type="RefSeq" id="WP_013998782.1">
    <property type="nucleotide sequence ID" value="NZ_AP011526.1"/>
</dbReference>
<keyword evidence="1" id="KW-0812">Transmembrane</keyword>
<dbReference type="GeneID" id="10981796"/>
<reference evidence="3 4" key="1">
    <citation type="submission" date="2009-06" db="EMBL/GenBank/DDBJ databases">
        <title>Molecular Evidence for Microbiologically Influenced Corrosion from genome of Methanogen.</title>
        <authorList>
            <person name="Ito N."/>
            <person name="Tsurumaru H."/>
            <person name="Shimizu A."/>
            <person name="Harada T."/>
            <person name="Hosoyama A."/>
            <person name="Horikawa H."/>
            <person name="Wakai S."/>
            <person name="Sasaki K."/>
            <person name="Nishijima K."/>
            <person name="Ataku H."/>
            <person name="Yamazaki J."/>
            <person name="Mise M."/>
            <person name="Yamazaki S."/>
            <person name="Tanikawa S."/>
            <person name="Harayama S."/>
            <person name="Fujita N."/>
        </authorList>
    </citation>
    <scope>NUCLEOTIDE SEQUENCE [LARGE SCALE GENOMIC DNA]</scope>
    <source>
        <strain evidence="4">KA1 ( NBRC 102054)</strain>
    </source>
</reference>
<evidence type="ECO:0000256" key="1">
    <source>
        <dbReference type="SAM" id="Phobius"/>
    </source>
</evidence>
<gene>
    <name evidence="3" type="ORF">MMKA1_03690</name>
</gene>
<protein>
    <recommendedName>
        <fullName evidence="2">DUF1616 domain-containing protein</fullName>
    </recommendedName>
</protein>
<dbReference type="AlphaFoldDB" id="A0A2Z5PIX1"/>
<feature type="transmembrane region" description="Helical" evidence="1">
    <location>
        <begin position="9"/>
        <end position="29"/>
    </location>
</feature>
<dbReference type="Proteomes" id="UP000264208">
    <property type="component" value="Chromosome"/>
</dbReference>
<name>A0A2Z5PIX1_METMI</name>
<dbReference type="KEGG" id="mmak:MMKA1_03690"/>
<feature type="domain" description="DUF1616" evidence="2">
    <location>
        <begin position="3"/>
        <end position="158"/>
    </location>
</feature>
<dbReference type="Pfam" id="PF07760">
    <property type="entry name" value="DUF1616"/>
    <property type="match status" value="1"/>
</dbReference>
<evidence type="ECO:0000259" key="2">
    <source>
        <dbReference type="Pfam" id="PF07760"/>
    </source>
</evidence>
<dbReference type="GeneID" id="41278784"/>
<sequence>MDKEKINKVLTGFLLLILIISIMGVVYIIKHPKQSEYFSEFYILGKNGMAYDYPTELYSGEQGNLKIGIVNHEGRNVTYYGETWLIISNTTNYSKIDGGNAVMLDNYSVRLEPKPLIVEGDWESQFQKNYSFSINTSGGYQMWFFLFKDNVSNNNISKKLQDANNNTILSLKLNIAVLNWT</sequence>
<dbReference type="EMBL" id="AP011526">
    <property type="protein sequence ID" value="BAP60486.1"/>
    <property type="molecule type" value="Genomic_DNA"/>
</dbReference>
<dbReference type="InterPro" id="IPR011674">
    <property type="entry name" value="DUF1616"/>
</dbReference>
<evidence type="ECO:0000313" key="3">
    <source>
        <dbReference type="EMBL" id="BAP60486.1"/>
    </source>
</evidence>
<keyword evidence="1" id="KW-1133">Transmembrane helix</keyword>
<organism evidence="3 4">
    <name type="scientific">Methanococcus maripaludis KA1</name>
    <dbReference type="NCBI Taxonomy" id="637914"/>
    <lineage>
        <taxon>Archaea</taxon>
        <taxon>Methanobacteriati</taxon>
        <taxon>Methanobacteriota</taxon>
        <taxon>Methanomada group</taxon>
        <taxon>Methanococci</taxon>
        <taxon>Methanococcales</taxon>
        <taxon>Methanococcaceae</taxon>
        <taxon>Methanococcus</taxon>
    </lineage>
</organism>